<protein>
    <submittedName>
        <fullName evidence="1">Putative SAM-dependent methyltransferase</fullName>
    </submittedName>
</protein>
<gene>
    <name evidence="1" type="ordered locus">SL003B_2034</name>
</gene>
<dbReference type="Pfam" id="PF06080">
    <property type="entry name" value="DUF938"/>
    <property type="match status" value="1"/>
</dbReference>
<dbReference type="PANTHER" id="PTHR20974">
    <property type="entry name" value="UPF0585 PROTEIN CG18661"/>
    <property type="match status" value="1"/>
</dbReference>
<dbReference type="EMBL" id="CP002568">
    <property type="protein sequence ID" value="ADZ70460.1"/>
    <property type="molecule type" value="Genomic_DNA"/>
</dbReference>
<evidence type="ECO:0000313" key="1">
    <source>
        <dbReference type="EMBL" id="ADZ70460.1"/>
    </source>
</evidence>
<dbReference type="OrthoDB" id="5525831at2"/>
<accession>F2IXE2</accession>
<dbReference type="HOGENOM" id="CLU_067698_2_0_5"/>
<name>F2IXE2_POLGS</name>
<dbReference type="GO" id="GO:0032259">
    <property type="term" value="P:methylation"/>
    <property type="evidence" value="ECO:0007669"/>
    <property type="project" value="UniProtKB-KW"/>
</dbReference>
<keyword evidence="1" id="KW-0489">Methyltransferase</keyword>
<keyword evidence="1" id="KW-0808">Transferase</keyword>
<dbReference type="InterPro" id="IPR010342">
    <property type="entry name" value="DUF938"/>
</dbReference>
<organism evidence="1 2">
    <name type="scientific">Polymorphum gilvum (strain LMG 25793 / CGMCC 1.9160 / SL003B-26A1)</name>
    <dbReference type="NCBI Taxonomy" id="991905"/>
    <lineage>
        <taxon>Bacteria</taxon>
        <taxon>Pseudomonadati</taxon>
        <taxon>Pseudomonadota</taxon>
        <taxon>Alphaproteobacteria</taxon>
        <taxon>Rhodobacterales</taxon>
        <taxon>Paracoccaceae</taxon>
        <taxon>Polymorphum</taxon>
    </lineage>
</organism>
<reference evidence="1 2" key="1">
    <citation type="journal article" date="2011" name="J. Bacteriol.">
        <title>Complete genome sequence of Polymorphum gilvum SL003B-26A1T, a crude oil-degrading bacterium from oil-polluted saline soil.</title>
        <authorList>
            <person name="Li S.G."/>
            <person name="Tang Y.Q."/>
            <person name="Nie Y."/>
            <person name="Cai M."/>
            <person name="Wu X.L."/>
        </authorList>
    </citation>
    <scope>NUCLEOTIDE SEQUENCE [LARGE SCALE GENOMIC DNA]</scope>
    <source>
        <strain evidence="2">LMG 25793 / CGMCC 1.9160 / SL003B-26A1</strain>
    </source>
</reference>
<dbReference type="KEGG" id="pgv:SL003B_2034"/>
<dbReference type="RefSeq" id="WP_013652778.1">
    <property type="nucleotide sequence ID" value="NC_015259.1"/>
</dbReference>
<dbReference type="Proteomes" id="UP000008130">
    <property type="component" value="Chromosome"/>
</dbReference>
<dbReference type="InterPro" id="IPR029063">
    <property type="entry name" value="SAM-dependent_MTases_sf"/>
</dbReference>
<dbReference type="GO" id="GO:0008168">
    <property type="term" value="F:methyltransferase activity"/>
    <property type="evidence" value="ECO:0007669"/>
    <property type="project" value="UniProtKB-KW"/>
</dbReference>
<proteinExistence type="predicted"/>
<dbReference type="Gene3D" id="3.40.50.150">
    <property type="entry name" value="Vaccinia Virus protein VP39"/>
    <property type="match status" value="1"/>
</dbReference>
<dbReference type="eggNOG" id="COG2226">
    <property type="taxonomic scope" value="Bacteria"/>
</dbReference>
<dbReference type="PANTHER" id="PTHR20974:SF0">
    <property type="entry name" value="UPF0585 PROTEIN CG18661"/>
    <property type="match status" value="1"/>
</dbReference>
<evidence type="ECO:0000313" key="2">
    <source>
        <dbReference type="Proteomes" id="UP000008130"/>
    </source>
</evidence>
<keyword evidence="2" id="KW-1185">Reference proteome</keyword>
<dbReference type="STRING" id="991905.SL003B_2034"/>
<sequence>MLPFSAAAENNKHPILAVLKDAFRSSRRVLEIASGTGQHAVHFAANLPPLTWQPSDLPEHLDALEQRIAETDLDNLLSPIELDAGDLPWPVPARDAPDAFDAIFTANSLHIMSWDHVQRFFAGVEEALADGGTLCVYGAFKYDGAFTTPSNEAFDASLRERDPLSGLRDFEAVDALARAAGLMLVADNSLPANNQLVTWRRG</sequence>
<dbReference type="CDD" id="cd02440">
    <property type="entry name" value="AdoMet_MTases"/>
    <property type="match status" value="1"/>
</dbReference>
<dbReference type="SUPFAM" id="SSF53335">
    <property type="entry name" value="S-adenosyl-L-methionine-dependent methyltransferases"/>
    <property type="match status" value="1"/>
</dbReference>
<dbReference type="PATRIC" id="fig|991905.3.peg.2085"/>
<dbReference type="AlphaFoldDB" id="F2IXE2"/>